<feature type="domain" description="DDE-1" evidence="2">
    <location>
        <begin position="307"/>
        <end position="418"/>
    </location>
</feature>
<feature type="region of interest" description="Disordered" evidence="1">
    <location>
        <begin position="1"/>
        <end position="35"/>
    </location>
</feature>
<evidence type="ECO:0000259" key="3">
    <source>
        <dbReference type="Pfam" id="PF04236"/>
    </source>
</evidence>
<dbReference type="SUPFAM" id="SSF118310">
    <property type="entry name" value="AN1-like Zinc finger"/>
    <property type="match status" value="1"/>
</dbReference>
<dbReference type="InterPro" id="IPR007350">
    <property type="entry name" value="Transposase_Tc5_C"/>
</dbReference>
<dbReference type="Pfam" id="PF03184">
    <property type="entry name" value="DDE_1"/>
    <property type="match status" value="1"/>
</dbReference>
<evidence type="ECO:0000313" key="5">
    <source>
        <dbReference type="WBParaSite" id="PSU_v2.g5723.t1"/>
    </source>
</evidence>
<keyword evidence="4" id="KW-1185">Reference proteome</keyword>
<proteinExistence type="predicted"/>
<dbReference type="InterPro" id="IPR035896">
    <property type="entry name" value="AN1-like_Znf"/>
</dbReference>
<dbReference type="InterPro" id="IPR004875">
    <property type="entry name" value="DDE_SF_endonuclease_dom"/>
</dbReference>
<dbReference type="Pfam" id="PF04236">
    <property type="entry name" value="Transp_Tc5_C"/>
    <property type="match status" value="1"/>
</dbReference>
<dbReference type="Proteomes" id="UP000887577">
    <property type="component" value="Unplaced"/>
</dbReference>
<feature type="compositionally biased region" description="Acidic residues" evidence="1">
    <location>
        <begin position="92"/>
        <end position="106"/>
    </location>
</feature>
<name>A0A914Z051_9BILA</name>
<evidence type="ECO:0000259" key="2">
    <source>
        <dbReference type="Pfam" id="PF03184"/>
    </source>
</evidence>
<dbReference type="AlphaFoldDB" id="A0A914Z051"/>
<sequence>MDPEEVQVKPQKLFYTKEHNGASSTSKPKAPENYNPANVMKRLYLTITQRGMTENETSFEHDLASKIKDLILNPEKMFEDLCFQYEGFDEDDCSDSDEYISEDNEEKDPTYSDTEAETKDRKFLEQKYSKEQWIEIIEKYNTMTFTRLQHLYRKLKDRHEIIRMKSYLTKGGTTFQKYEKIDEFVINEFIKWKQDFQIVHDRDLVDAAMSAAAFLGMEDFKASEFWLHLVQEESHEDKIASFRAEFSGLIRDRSLDTVYNTDQTGIQLEMISKRTLETKGIKKVTAAAQRLNALTHSFTAQPVISAAGKLMLSVYIVFYEPKRPNCFDYDLQDFKYIKASSSTSGNMSSLLVKDWIDTVFMPQAADDFLLLIDSWTGYSKVFETEERMNYKVIPPKTTGELQPLDVFFNRQLKAFYRILSDKIRRRYPTFDVSNRKGIGTLLNLTFSQMASPLFSDMIKFAWYKSGYLSERPPPFLTPVQYCFDLIETTSKCIEEGCDERAFIKCANCSNFFCFQHFVVKMHGCVDLINNDN</sequence>
<accession>A0A914Z051</accession>
<feature type="region of interest" description="Disordered" evidence="1">
    <location>
        <begin position="92"/>
        <end position="117"/>
    </location>
</feature>
<reference evidence="5" key="1">
    <citation type="submission" date="2022-11" db="UniProtKB">
        <authorList>
            <consortium name="WormBaseParasite"/>
        </authorList>
    </citation>
    <scope>IDENTIFICATION</scope>
</reference>
<dbReference type="WBParaSite" id="PSU_v2.g5723.t1">
    <property type="protein sequence ID" value="PSU_v2.g5723.t1"/>
    <property type="gene ID" value="PSU_v2.g5723"/>
</dbReference>
<evidence type="ECO:0000313" key="4">
    <source>
        <dbReference type="Proteomes" id="UP000887577"/>
    </source>
</evidence>
<evidence type="ECO:0000256" key="1">
    <source>
        <dbReference type="SAM" id="MobiDB-lite"/>
    </source>
</evidence>
<organism evidence="4 5">
    <name type="scientific">Panagrolaimus superbus</name>
    <dbReference type="NCBI Taxonomy" id="310955"/>
    <lineage>
        <taxon>Eukaryota</taxon>
        <taxon>Metazoa</taxon>
        <taxon>Ecdysozoa</taxon>
        <taxon>Nematoda</taxon>
        <taxon>Chromadorea</taxon>
        <taxon>Rhabditida</taxon>
        <taxon>Tylenchina</taxon>
        <taxon>Panagrolaimomorpha</taxon>
        <taxon>Panagrolaimoidea</taxon>
        <taxon>Panagrolaimidae</taxon>
        <taxon>Panagrolaimus</taxon>
    </lineage>
</organism>
<dbReference type="GO" id="GO:0003676">
    <property type="term" value="F:nucleic acid binding"/>
    <property type="evidence" value="ECO:0007669"/>
    <property type="project" value="InterPro"/>
</dbReference>
<feature type="domain" description="Transposase Tc5 C-terminal" evidence="3">
    <location>
        <begin position="462"/>
        <end position="524"/>
    </location>
</feature>
<protein>
    <submittedName>
        <fullName evidence="5">Transposase</fullName>
    </submittedName>
</protein>